<dbReference type="Pfam" id="PF12833">
    <property type="entry name" value="HTH_18"/>
    <property type="match status" value="1"/>
</dbReference>
<dbReference type="KEGG" id="smer:DU99_20980"/>
<dbReference type="GO" id="GO:0003700">
    <property type="term" value="F:DNA-binding transcription factor activity"/>
    <property type="evidence" value="ECO:0007669"/>
    <property type="project" value="InterPro"/>
</dbReference>
<evidence type="ECO:0000313" key="6">
    <source>
        <dbReference type="EMBL" id="MQW36811.1"/>
    </source>
</evidence>
<keyword evidence="2" id="KW-0238">DNA-binding</keyword>
<dbReference type="Proteomes" id="UP000429484">
    <property type="component" value="Unassembled WGS sequence"/>
</dbReference>
<protein>
    <submittedName>
        <fullName evidence="6">Helix-turn-helix domain-containing protein</fullName>
    </submittedName>
</protein>
<gene>
    <name evidence="6" type="ORF">GHK53_29590</name>
</gene>
<dbReference type="GeneID" id="89572788"/>
<accession>A0AAW9TYK6</accession>
<dbReference type="InterPro" id="IPR018062">
    <property type="entry name" value="HTH_AraC-typ_CS"/>
</dbReference>
<dbReference type="Gene3D" id="1.10.10.60">
    <property type="entry name" value="Homeodomain-like"/>
    <property type="match status" value="2"/>
</dbReference>
<dbReference type="PRINTS" id="PR00032">
    <property type="entry name" value="HTHARAC"/>
</dbReference>
<dbReference type="SMART" id="SM00342">
    <property type="entry name" value="HTH_ARAC"/>
    <property type="match status" value="1"/>
</dbReference>
<dbReference type="RefSeq" id="WP_010967962.1">
    <property type="nucleotide sequence ID" value="NZ_BJNJ01000043.1"/>
</dbReference>
<feature type="domain" description="HTH araC/xylS-type" evidence="5">
    <location>
        <begin position="200"/>
        <end position="298"/>
    </location>
</feature>
<evidence type="ECO:0000256" key="4">
    <source>
        <dbReference type="SAM" id="MobiDB-lite"/>
    </source>
</evidence>
<evidence type="ECO:0000256" key="2">
    <source>
        <dbReference type="ARBA" id="ARBA00023125"/>
    </source>
</evidence>
<dbReference type="PROSITE" id="PS01124">
    <property type="entry name" value="HTH_ARAC_FAMILY_2"/>
    <property type="match status" value="1"/>
</dbReference>
<dbReference type="SUPFAM" id="SSF46689">
    <property type="entry name" value="Homeodomain-like"/>
    <property type="match status" value="2"/>
</dbReference>
<sequence length="303" mass="33088">MTDVSSIAATKRHDSLGCSMDRLDDDRTIEGRDMSFHRKRSASAPPGRVTTPATGRGYLLGLSAAGGHSRRIIKEHHSTVHDFEQNAVYLRNFADDYCADLSGSFDFMLLEINHNALERIADAADLRSVSELRPVAAHADPVLGGMLGALFATVDGSADRSALFVDQLSIAIGVHVVQQYGNGRGNVAASGRRLSSRCQARIKDLVQSQLNGELTVEQLASACNLSQATFLRAFRETMGKTPHRWLQQQRIEKAVDLLQFSQTQLSEIASVCGFSDQSHFTRAFVQAMGATPGAWRRSRQLSA</sequence>
<dbReference type="GO" id="GO:0043565">
    <property type="term" value="F:sequence-specific DNA binding"/>
    <property type="evidence" value="ECO:0007669"/>
    <property type="project" value="InterPro"/>
</dbReference>
<dbReference type="InterPro" id="IPR009057">
    <property type="entry name" value="Homeodomain-like_sf"/>
</dbReference>
<keyword evidence="1" id="KW-0805">Transcription regulation</keyword>
<dbReference type="EMBL" id="WISR01000240">
    <property type="protein sequence ID" value="MQW36811.1"/>
    <property type="molecule type" value="Genomic_DNA"/>
</dbReference>
<dbReference type="InterPro" id="IPR050204">
    <property type="entry name" value="AraC_XylS_family_regulators"/>
</dbReference>
<name>A0AAW9TYK6_RHIML</name>
<feature type="region of interest" description="Disordered" evidence="4">
    <location>
        <begin position="29"/>
        <end position="54"/>
    </location>
</feature>
<organism evidence="6 7">
    <name type="scientific">Rhizobium meliloti</name>
    <name type="common">Ensifer meliloti</name>
    <name type="synonym">Sinorhizobium meliloti</name>
    <dbReference type="NCBI Taxonomy" id="382"/>
    <lineage>
        <taxon>Bacteria</taxon>
        <taxon>Pseudomonadati</taxon>
        <taxon>Pseudomonadota</taxon>
        <taxon>Alphaproteobacteria</taxon>
        <taxon>Hyphomicrobiales</taxon>
        <taxon>Rhizobiaceae</taxon>
        <taxon>Sinorhizobium/Ensifer group</taxon>
        <taxon>Sinorhizobium</taxon>
    </lineage>
</organism>
<evidence type="ECO:0000256" key="1">
    <source>
        <dbReference type="ARBA" id="ARBA00023015"/>
    </source>
</evidence>
<reference evidence="6 7" key="1">
    <citation type="journal article" date="2013" name="Genome Biol.">
        <title>Comparative genomics of the core and accessory genomes of 48 Sinorhizobium strains comprising five genospecies.</title>
        <authorList>
            <person name="Sugawara M."/>
            <person name="Epstein B."/>
            <person name="Badgley B.D."/>
            <person name="Unno T."/>
            <person name="Xu L."/>
            <person name="Reese J."/>
            <person name="Gyaneshwar P."/>
            <person name="Denny R."/>
            <person name="Mudge J."/>
            <person name="Bharti A.K."/>
            <person name="Farmer A.D."/>
            <person name="May G.D."/>
            <person name="Woodward J.E."/>
            <person name="Medigue C."/>
            <person name="Vallenet D."/>
            <person name="Lajus A."/>
            <person name="Rouy Z."/>
            <person name="Martinez-Vaz B."/>
            <person name="Tiffin P."/>
            <person name="Young N.D."/>
            <person name="Sadowsky M.J."/>
        </authorList>
    </citation>
    <scope>NUCLEOTIDE SEQUENCE [LARGE SCALE GENOMIC DNA]</scope>
    <source>
        <strain evidence="6 7">N6B1</strain>
    </source>
</reference>
<dbReference type="InterPro" id="IPR020449">
    <property type="entry name" value="Tscrpt_reg_AraC-type_HTH"/>
</dbReference>
<evidence type="ECO:0000256" key="3">
    <source>
        <dbReference type="ARBA" id="ARBA00023163"/>
    </source>
</evidence>
<dbReference type="PANTHER" id="PTHR46796">
    <property type="entry name" value="HTH-TYPE TRANSCRIPTIONAL ACTIVATOR RHAS-RELATED"/>
    <property type="match status" value="1"/>
</dbReference>
<keyword evidence="3" id="KW-0804">Transcription</keyword>
<evidence type="ECO:0000313" key="7">
    <source>
        <dbReference type="Proteomes" id="UP000429484"/>
    </source>
</evidence>
<comment type="caution">
    <text evidence="6">The sequence shown here is derived from an EMBL/GenBank/DDBJ whole genome shotgun (WGS) entry which is preliminary data.</text>
</comment>
<dbReference type="PROSITE" id="PS00041">
    <property type="entry name" value="HTH_ARAC_FAMILY_1"/>
    <property type="match status" value="1"/>
</dbReference>
<proteinExistence type="predicted"/>
<dbReference type="InterPro" id="IPR018060">
    <property type="entry name" value="HTH_AraC"/>
</dbReference>
<evidence type="ECO:0000259" key="5">
    <source>
        <dbReference type="PROSITE" id="PS01124"/>
    </source>
</evidence>
<dbReference type="AlphaFoldDB" id="A0AAW9TYK6"/>
<dbReference type="PANTHER" id="PTHR46796:SF14">
    <property type="entry name" value="TRANSCRIPTIONAL REGULATORY PROTEIN"/>
    <property type="match status" value="1"/>
</dbReference>